<dbReference type="RefSeq" id="WP_128212489.1">
    <property type="nucleotide sequence ID" value="NZ_CP025746.1"/>
</dbReference>
<evidence type="ECO:0000256" key="9">
    <source>
        <dbReference type="ARBA" id="ARBA00023136"/>
    </source>
</evidence>
<evidence type="ECO:0000256" key="8">
    <source>
        <dbReference type="ARBA" id="ARBA00022927"/>
    </source>
</evidence>
<dbReference type="OrthoDB" id="1707704at2"/>
<dbReference type="GO" id="GO:0071973">
    <property type="term" value="P:bacterial-type flagellum-dependent cell motility"/>
    <property type="evidence" value="ECO:0007669"/>
    <property type="project" value="InterPro"/>
</dbReference>
<dbReference type="Pfam" id="PF02050">
    <property type="entry name" value="FliJ"/>
    <property type="match status" value="1"/>
</dbReference>
<keyword evidence="10" id="KW-1006">Bacterial flagellum protein export</keyword>
<evidence type="ECO:0000256" key="4">
    <source>
        <dbReference type="ARBA" id="ARBA00022448"/>
    </source>
</evidence>
<evidence type="ECO:0000256" key="1">
    <source>
        <dbReference type="ARBA" id="ARBA00004413"/>
    </source>
</evidence>
<dbReference type="KEGG" id="cmah:C1I91_08470"/>
<proteinExistence type="inferred from homology"/>
<keyword evidence="4" id="KW-0813">Transport</keyword>
<dbReference type="InterPro" id="IPR012823">
    <property type="entry name" value="Flagell_FliJ"/>
</dbReference>
<comment type="subcellular location">
    <subcellularLocation>
        <location evidence="1">Cell membrane</location>
        <topology evidence="1">Peripheral membrane protein</topology>
        <orientation evidence="1">Cytoplasmic side</orientation>
    </subcellularLocation>
</comment>
<evidence type="ECO:0000256" key="2">
    <source>
        <dbReference type="ARBA" id="ARBA00010004"/>
    </source>
</evidence>
<reference evidence="12 13" key="1">
    <citation type="submission" date="2018-01" db="EMBL/GenBank/DDBJ databases">
        <title>Genome Sequencing and Assembly of Anaerobacter polyendosporus strain CT4.</title>
        <authorList>
            <person name="Tachaapaikoon C."/>
            <person name="Sutheeworapong S."/>
            <person name="Jenjaroenpun P."/>
            <person name="Wongsurawat T."/>
            <person name="Nookeaw I."/>
            <person name="Cheawchanlertfa P."/>
            <person name="Kosugi A."/>
            <person name="Cheevadhanarak S."/>
            <person name="Ratanakhanokchai K."/>
        </authorList>
    </citation>
    <scope>NUCLEOTIDE SEQUENCE [LARGE SCALE GENOMIC DNA]</scope>
    <source>
        <strain evidence="12 13">CT4</strain>
    </source>
</reference>
<sequence length="146" mass="17627">MPNGFKFSLQKVLDIRVEKEEESKILFQKTQKEKTMIEQKINEMNESFEQYRSIKSGESGAYQKIKRNYLNALSAGIKSKEKELENKDRELNYRREDLKQKQIDKKTVEILKEKRYEAFIKEQDRQEQIANDEFALYAHLRNTERR</sequence>
<dbReference type="NCBIfam" id="TIGR02473">
    <property type="entry name" value="flagell_FliJ"/>
    <property type="match status" value="1"/>
</dbReference>
<dbReference type="Gene3D" id="1.10.287.1700">
    <property type="match status" value="1"/>
</dbReference>
<name>A0A3R5QT15_9CLOT</name>
<evidence type="ECO:0000313" key="13">
    <source>
        <dbReference type="Proteomes" id="UP000286268"/>
    </source>
</evidence>
<keyword evidence="6" id="KW-0145">Chemotaxis</keyword>
<dbReference type="GO" id="GO:0015031">
    <property type="term" value="P:protein transport"/>
    <property type="evidence" value="ECO:0007669"/>
    <property type="project" value="UniProtKB-KW"/>
</dbReference>
<keyword evidence="12" id="KW-0966">Cell projection</keyword>
<dbReference type="GO" id="GO:0005886">
    <property type="term" value="C:plasma membrane"/>
    <property type="evidence" value="ECO:0007669"/>
    <property type="project" value="UniProtKB-SubCell"/>
</dbReference>
<feature type="coiled-coil region" evidence="11">
    <location>
        <begin position="27"/>
        <end position="101"/>
    </location>
</feature>
<accession>A0A3R5QT15</accession>
<keyword evidence="11" id="KW-0175">Coiled coil</keyword>
<dbReference type="AlphaFoldDB" id="A0A3R5QT15"/>
<keyword evidence="12" id="KW-0969">Cilium</keyword>
<keyword evidence="13" id="KW-1185">Reference proteome</keyword>
<evidence type="ECO:0000256" key="3">
    <source>
        <dbReference type="ARBA" id="ARBA00020392"/>
    </source>
</evidence>
<keyword evidence="8" id="KW-0653">Protein transport</keyword>
<protein>
    <recommendedName>
        <fullName evidence="3">Flagellar FliJ protein</fullName>
    </recommendedName>
</protein>
<evidence type="ECO:0000256" key="6">
    <source>
        <dbReference type="ARBA" id="ARBA00022500"/>
    </source>
</evidence>
<comment type="similarity">
    <text evidence="2">Belongs to the FliJ family.</text>
</comment>
<dbReference type="InterPro" id="IPR053716">
    <property type="entry name" value="Flag_assembly_chemotaxis_eff"/>
</dbReference>
<organism evidence="12 13">
    <name type="scientific">Clostridium manihotivorum</name>
    <dbReference type="NCBI Taxonomy" id="2320868"/>
    <lineage>
        <taxon>Bacteria</taxon>
        <taxon>Bacillati</taxon>
        <taxon>Bacillota</taxon>
        <taxon>Clostridia</taxon>
        <taxon>Eubacteriales</taxon>
        <taxon>Clostridiaceae</taxon>
        <taxon>Clostridium</taxon>
    </lineage>
</organism>
<dbReference type="Proteomes" id="UP000286268">
    <property type="component" value="Chromosome"/>
</dbReference>
<evidence type="ECO:0000313" key="12">
    <source>
        <dbReference type="EMBL" id="QAA31678.1"/>
    </source>
</evidence>
<keyword evidence="9" id="KW-0472">Membrane</keyword>
<dbReference type="GO" id="GO:0006935">
    <property type="term" value="P:chemotaxis"/>
    <property type="evidence" value="ECO:0007669"/>
    <property type="project" value="UniProtKB-KW"/>
</dbReference>
<keyword evidence="7" id="KW-1005">Bacterial flagellum biogenesis</keyword>
<dbReference type="GO" id="GO:0044781">
    <property type="term" value="P:bacterial-type flagellum organization"/>
    <property type="evidence" value="ECO:0007669"/>
    <property type="project" value="UniProtKB-KW"/>
</dbReference>
<evidence type="ECO:0000256" key="11">
    <source>
        <dbReference type="SAM" id="Coils"/>
    </source>
</evidence>
<dbReference type="GO" id="GO:0009288">
    <property type="term" value="C:bacterial-type flagellum"/>
    <property type="evidence" value="ECO:0007669"/>
    <property type="project" value="InterPro"/>
</dbReference>
<keyword evidence="5" id="KW-1003">Cell membrane</keyword>
<dbReference type="EMBL" id="CP025746">
    <property type="protein sequence ID" value="QAA31678.1"/>
    <property type="molecule type" value="Genomic_DNA"/>
</dbReference>
<evidence type="ECO:0000256" key="7">
    <source>
        <dbReference type="ARBA" id="ARBA00022795"/>
    </source>
</evidence>
<gene>
    <name evidence="12" type="primary">fliJ</name>
    <name evidence="12" type="ORF">C1I91_08470</name>
</gene>
<evidence type="ECO:0000256" key="5">
    <source>
        <dbReference type="ARBA" id="ARBA00022475"/>
    </source>
</evidence>
<keyword evidence="12" id="KW-0282">Flagellum</keyword>
<evidence type="ECO:0000256" key="10">
    <source>
        <dbReference type="ARBA" id="ARBA00023225"/>
    </source>
</evidence>